<feature type="coiled-coil region" evidence="6">
    <location>
        <begin position="3808"/>
        <end position="3842"/>
    </location>
</feature>
<dbReference type="GO" id="GO:0007165">
    <property type="term" value="P:signal transduction"/>
    <property type="evidence" value="ECO:0007669"/>
    <property type="project" value="InterPro"/>
</dbReference>
<evidence type="ECO:0000259" key="8">
    <source>
        <dbReference type="SMART" id="SM01188"/>
    </source>
</evidence>
<dbReference type="GO" id="GO:0097060">
    <property type="term" value="C:synaptic membrane"/>
    <property type="evidence" value="ECO:0007669"/>
    <property type="project" value="TreeGrafter"/>
</dbReference>
<keyword evidence="5" id="KW-0206">Cytoskeleton</keyword>
<feature type="region of interest" description="Disordered" evidence="7">
    <location>
        <begin position="3533"/>
        <end position="3562"/>
    </location>
</feature>
<feature type="region of interest" description="Disordered" evidence="7">
    <location>
        <begin position="1"/>
        <end position="233"/>
    </location>
</feature>
<feature type="coiled-coil region" evidence="6">
    <location>
        <begin position="1385"/>
        <end position="1412"/>
    </location>
</feature>
<feature type="compositionally biased region" description="Polar residues" evidence="7">
    <location>
        <begin position="211"/>
        <end position="228"/>
    </location>
</feature>
<feature type="coiled-coil region" evidence="6">
    <location>
        <begin position="311"/>
        <end position="395"/>
    </location>
</feature>
<feature type="compositionally biased region" description="Low complexity" evidence="7">
    <location>
        <begin position="18"/>
        <end position="32"/>
    </location>
</feature>
<dbReference type="GO" id="GO:0044325">
    <property type="term" value="F:transmembrane transporter binding"/>
    <property type="evidence" value="ECO:0007669"/>
    <property type="project" value="Ensembl"/>
</dbReference>
<proteinExistence type="predicted"/>
<dbReference type="GO" id="GO:0005813">
    <property type="term" value="C:centrosome"/>
    <property type="evidence" value="ECO:0007669"/>
    <property type="project" value="UniProtKB-SubCell"/>
</dbReference>
<reference evidence="9 10" key="1">
    <citation type="submission" date="2018-11" db="EMBL/GenBank/DDBJ databases">
        <title>Haplotype-resolved cattle genomes.</title>
        <authorList>
            <person name="Low W.Y."/>
            <person name="Tearle R."/>
            <person name="Bickhart D.M."/>
            <person name="Rosen B.D."/>
            <person name="Koren S."/>
            <person name="Rhie A."/>
            <person name="Hiendleder S."/>
            <person name="Phillippy A.M."/>
            <person name="Smith T.P.L."/>
            <person name="Williams J.L."/>
        </authorList>
    </citation>
    <scope>NUCLEOTIDE SEQUENCE [LARGE SCALE GENOMIC DNA]</scope>
</reference>
<evidence type="ECO:0000313" key="10">
    <source>
        <dbReference type="Proteomes" id="UP000429181"/>
    </source>
</evidence>
<dbReference type="GO" id="GO:0005795">
    <property type="term" value="C:Golgi stack"/>
    <property type="evidence" value="ECO:0007669"/>
    <property type="project" value="Ensembl"/>
</dbReference>
<evidence type="ECO:0000256" key="7">
    <source>
        <dbReference type="SAM" id="MobiDB-lite"/>
    </source>
</evidence>
<feature type="coiled-coil region" evidence="6">
    <location>
        <begin position="2847"/>
        <end position="2909"/>
    </location>
</feature>
<dbReference type="GO" id="GO:0071320">
    <property type="term" value="P:cellular response to cAMP"/>
    <property type="evidence" value="ECO:0007669"/>
    <property type="project" value="Ensembl"/>
</dbReference>
<protein>
    <submittedName>
        <fullName evidence="9">A-kinase anchoring protein 9</fullName>
    </submittedName>
</protein>
<evidence type="ECO:0000256" key="1">
    <source>
        <dbReference type="ARBA" id="ARBA00004300"/>
    </source>
</evidence>
<dbReference type="GO" id="GO:0007020">
    <property type="term" value="P:microtubule nucleation"/>
    <property type="evidence" value="ECO:0007669"/>
    <property type="project" value="Ensembl"/>
</dbReference>
<dbReference type="GO" id="GO:0005801">
    <property type="term" value="C:cis-Golgi network"/>
    <property type="evidence" value="ECO:0007669"/>
    <property type="project" value="Ensembl"/>
</dbReference>
<dbReference type="Pfam" id="PF10495">
    <property type="entry name" value="PACT_coil_coil"/>
    <property type="match status" value="1"/>
</dbReference>
<feature type="compositionally biased region" description="Basic and acidic residues" evidence="7">
    <location>
        <begin position="1"/>
        <end position="13"/>
    </location>
</feature>
<evidence type="ECO:0000256" key="4">
    <source>
        <dbReference type="ARBA" id="ARBA00023054"/>
    </source>
</evidence>
<feature type="domain" description="ELK" evidence="8">
    <location>
        <begin position="807"/>
        <end position="828"/>
    </location>
</feature>
<feature type="compositionally biased region" description="Basic residues" evidence="7">
    <location>
        <begin position="188"/>
        <end position="198"/>
    </location>
</feature>
<feature type="coiled-coil region" evidence="6">
    <location>
        <begin position="1099"/>
        <end position="1154"/>
    </location>
</feature>
<feature type="coiled-coil region" evidence="6">
    <location>
        <begin position="2339"/>
        <end position="2412"/>
    </location>
</feature>
<accession>A0A4W2FQX9</accession>
<feature type="compositionally biased region" description="Basic and acidic residues" evidence="7">
    <location>
        <begin position="160"/>
        <end position="169"/>
    </location>
</feature>
<feature type="coiled-coil region" evidence="6">
    <location>
        <begin position="1723"/>
        <end position="1793"/>
    </location>
</feature>
<comment type="subcellular location">
    <subcellularLocation>
        <location evidence="1">Cytoplasm</location>
        <location evidence="1">Cytoskeleton</location>
        <location evidence="1">Microtubule organizing center</location>
        <location evidence="1">Centrosome</location>
    </subcellularLocation>
</comment>
<feature type="region of interest" description="Disordered" evidence="7">
    <location>
        <begin position="1934"/>
        <end position="1960"/>
    </location>
</feature>
<dbReference type="GO" id="GO:0099104">
    <property type="term" value="F:potassium channel activator activity"/>
    <property type="evidence" value="ECO:0007669"/>
    <property type="project" value="Ensembl"/>
</dbReference>
<dbReference type="SMART" id="SM01188">
    <property type="entry name" value="ELK"/>
    <property type="match status" value="3"/>
</dbReference>
<keyword evidence="4 6" id="KW-0175">Coiled coil</keyword>
<evidence type="ECO:0000256" key="3">
    <source>
        <dbReference type="ARBA" id="ARBA00022553"/>
    </source>
</evidence>
<feature type="region of interest" description="Disordered" evidence="7">
    <location>
        <begin position="1832"/>
        <end position="1853"/>
    </location>
</feature>
<dbReference type="GO" id="GO:0008076">
    <property type="term" value="C:voltage-gated potassium channel complex"/>
    <property type="evidence" value="ECO:0007669"/>
    <property type="project" value="Ensembl"/>
</dbReference>
<feature type="compositionally biased region" description="Low complexity" evidence="7">
    <location>
        <begin position="120"/>
        <end position="139"/>
    </location>
</feature>
<feature type="coiled-coil region" evidence="6">
    <location>
        <begin position="3304"/>
        <end position="3338"/>
    </location>
</feature>
<evidence type="ECO:0000256" key="2">
    <source>
        <dbReference type="ARBA" id="ARBA00022490"/>
    </source>
</evidence>
<gene>
    <name evidence="9" type="primary">AKAP9</name>
</gene>
<dbReference type="GO" id="GO:0031116">
    <property type="term" value="P:positive regulation of microtubule polymerization"/>
    <property type="evidence" value="ECO:0007669"/>
    <property type="project" value="Ensembl"/>
</dbReference>
<keyword evidence="2" id="KW-0963">Cytoplasm</keyword>
<feature type="domain" description="ELK" evidence="8">
    <location>
        <begin position="585"/>
        <end position="606"/>
    </location>
</feature>
<name>A0A4W2FQX9_BOBOX</name>
<dbReference type="GO" id="GO:0034237">
    <property type="term" value="F:protein kinase A regulatory subunit binding"/>
    <property type="evidence" value="ECO:0007669"/>
    <property type="project" value="Ensembl"/>
</dbReference>
<dbReference type="GO" id="GO:1903358">
    <property type="term" value="P:regulation of Golgi organization"/>
    <property type="evidence" value="ECO:0007669"/>
    <property type="project" value="Ensembl"/>
</dbReference>
<feature type="domain" description="ELK" evidence="8">
    <location>
        <begin position="777"/>
        <end position="798"/>
    </location>
</feature>
<feature type="coiled-coil region" evidence="6">
    <location>
        <begin position="2749"/>
        <end position="2811"/>
    </location>
</feature>
<evidence type="ECO:0000256" key="6">
    <source>
        <dbReference type="SAM" id="Coils"/>
    </source>
</evidence>
<feature type="coiled-coil region" evidence="6">
    <location>
        <begin position="2038"/>
        <end position="2124"/>
    </location>
</feature>
<dbReference type="Proteomes" id="UP000429181">
    <property type="component" value="Chromosome 4"/>
</dbReference>
<dbReference type="PANTHER" id="PTHR44981:SF1">
    <property type="entry name" value="A-KINASE ANCHOR PROTEIN 9"/>
    <property type="match status" value="1"/>
</dbReference>
<feature type="coiled-coil region" evidence="6">
    <location>
        <begin position="2442"/>
        <end position="2598"/>
    </location>
</feature>
<feature type="region of interest" description="Disordered" evidence="7">
    <location>
        <begin position="1217"/>
        <end position="1243"/>
    </location>
</feature>
<feature type="coiled-coil region" evidence="6">
    <location>
        <begin position="975"/>
        <end position="1034"/>
    </location>
</feature>
<dbReference type="InterPro" id="IPR028745">
    <property type="entry name" value="AKAP9/Pericentrin"/>
</dbReference>
<dbReference type="InterPro" id="IPR005539">
    <property type="entry name" value="ELK_dom"/>
</dbReference>
<dbReference type="GO" id="GO:0051661">
    <property type="term" value="P:maintenance of centrosome location"/>
    <property type="evidence" value="ECO:0007669"/>
    <property type="project" value="Ensembl"/>
</dbReference>
<dbReference type="PANTHER" id="PTHR44981">
    <property type="entry name" value="PERICENTRIN-LIKE PROTEIN, ISOFORM F"/>
    <property type="match status" value="1"/>
</dbReference>
<feature type="coiled-coil region" evidence="6">
    <location>
        <begin position="438"/>
        <end position="596"/>
    </location>
</feature>
<dbReference type="GO" id="GO:0031503">
    <property type="term" value="P:protein-containing complex localization"/>
    <property type="evidence" value="ECO:0007669"/>
    <property type="project" value="Ensembl"/>
</dbReference>
<feature type="coiled-coil region" evidence="6">
    <location>
        <begin position="2171"/>
        <end position="2314"/>
    </location>
</feature>
<feature type="coiled-coil region" evidence="6">
    <location>
        <begin position="867"/>
        <end position="943"/>
    </location>
</feature>
<dbReference type="Ensembl" id="ENSBIXT00005003268.1">
    <property type="protein sequence ID" value="ENSBIXP00005007001.1"/>
    <property type="gene ID" value="ENSBIXG00005007262.1"/>
</dbReference>
<feature type="compositionally biased region" description="Gly residues" evidence="7">
    <location>
        <begin position="39"/>
        <end position="51"/>
    </location>
</feature>
<feature type="compositionally biased region" description="Pro residues" evidence="7">
    <location>
        <begin position="140"/>
        <end position="151"/>
    </location>
</feature>
<feature type="coiled-coil region" evidence="6">
    <location>
        <begin position="3367"/>
        <end position="3444"/>
    </location>
</feature>
<reference evidence="9" key="2">
    <citation type="submission" date="2025-08" db="UniProtKB">
        <authorList>
            <consortium name="Ensembl"/>
        </authorList>
    </citation>
    <scope>IDENTIFICATION</scope>
</reference>
<dbReference type="InterPro" id="IPR019528">
    <property type="entry name" value="PACT_domain"/>
</dbReference>
<dbReference type="GO" id="GO:0060307">
    <property type="term" value="P:regulation of ventricular cardiac muscle cell membrane repolarization"/>
    <property type="evidence" value="ECO:0007669"/>
    <property type="project" value="Ensembl"/>
</dbReference>
<dbReference type="GO" id="GO:0098978">
    <property type="term" value="C:glutamatergic synapse"/>
    <property type="evidence" value="ECO:0007669"/>
    <property type="project" value="Ensembl"/>
</dbReference>
<organism evidence="9 10">
    <name type="scientific">Bos indicus x Bos taurus</name>
    <name type="common">Hybrid cattle</name>
    <dbReference type="NCBI Taxonomy" id="30522"/>
    <lineage>
        <taxon>Eukaryota</taxon>
        <taxon>Metazoa</taxon>
        <taxon>Chordata</taxon>
        <taxon>Craniata</taxon>
        <taxon>Vertebrata</taxon>
        <taxon>Euteleostomi</taxon>
        <taxon>Mammalia</taxon>
        <taxon>Eutheria</taxon>
        <taxon>Laurasiatheria</taxon>
        <taxon>Artiodactyla</taxon>
        <taxon>Ruminantia</taxon>
        <taxon>Pecora</taxon>
        <taxon>Bovidae</taxon>
        <taxon>Bovinae</taxon>
        <taxon>Bos</taxon>
    </lineage>
</organism>
<dbReference type="GO" id="GO:0098909">
    <property type="term" value="P:regulation of cardiac muscle cell action potential involved in regulation of contraction"/>
    <property type="evidence" value="ECO:0007669"/>
    <property type="project" value="Ensembl"/>
</dbReference>
<feature type="coiled-coil region" evidence="6">
    <location>
        <begin position="1484"/>
        <end position="1529"/>
    </location>
</feature>
<evidence type="ECO:0000256" key="5">
    <source>
        <dbReference type="ARBA" id="ARBA00023212"/>
    </source>
</evidence>
<feature type="coiled-coil region" evidence="6">
    <location>
        <begin position="641"/>
        <end position="788"/>
    </location>
</feature>
<dbReference type="GeneTree" id="ENSGT00730000110871"/>
<sequence>MRPRERVLPREQGFHQWAPRPGGRAAGLGSPRWLRVRSGRGGAGRGRGGAGRGRRRTCPARPDSRRLRRRRAPPSRPAVCLRGDEDGGGGDDAARAAEDGQPVSAQTGSAPGGASARTGPAPCAAELAVPPPLEATLPFLPRPPACVPPAFPAEAMEDEERQKKLEAGKAKLAQFRQRKAQSDGQNPKKQKKKRKTSSSKHDMSAYHAVNIEQSQSDETFVNNSQRSGTAVPPESTITRALHSGEIVKCDQVFSVEPESEISTTADDYSSEVNGCGFVMRTGKPTNLLREEEFGVDDSYSEHGAQYNQTHLEMMESELAGKQHEIEELNRELEEMRATYGTEGLKQLQEFEAAIKQRDGIITQLTANLQQARREKDETMREFLELTEQSQKLQIQFQHLQASETLRNSTHSSTAADLLQAKQQILTHQQQLEEQDHLLEDYHRKKEDFKMQISFLQEKIRAYEMEQDKKVENSNKEIQEKEAVIEELNTKIIEEEKKTIDLKDKVTAADKLLEELQEQVVQKNQEIKNMKLELTNSKQKERQCSEEIKQLMGTVEELQKKNHKDSQFETDILQRMEQETQRKLEQLRAELDEMYGQQIVQMKQELIKQHVSQIDELRTRHKGELENALRSHPSVTVNEDQIKLMNMAINELNIKLQDTNSQKEKLKEEIGVISGEKSALQRQLEDLFEELSFSRDQIQRARQTITEQEGKLNEAYKSLSTVEDLKAEIVSASEARKELELKHEAEVTNYKIKLEMLEREKNAVLDRMAESQEAELERLRTQLLFSHEEELSKLKEDLEIEHRINIEKLKDNLGIHYKQQIDGLQNEMSQKIETMQFEKDNLITKQNQLILEISKLKDLQQSLVNTKSEEMTLQINELQKEIEILRQEEKEKGTLEQEVQELQLKTELLEKQMKEKEDDFQEKFAQLEAENSILKDEKKALEDTLKIHTPVNEEERLTFIDSTKSQSKDCRWQKEIEILTEENEDLKKQCIQLTEEIEKQRNTFSFAEKNFEVNYQELQEDYACLLKVKSDLEDSKNKQEIEYKSKLKALSEELHHLRRINPSIVKMKSSVFDDDKTFTAEPLEIGEVVEKDTTELMEKLEVTKREKLELSERLSDLSEQLKQKCDEISFLTEEVKSLKQDKEQVLLRCRELEIIIDHSRTENVNVHDVHLSSLKDGVSTSRDPGGSVPKINKDFGKESKIMEVNKIPFENMTLEKESKQEQFSAHLPSVTNESSLGITDPGENDKLQQELSALKSEQNDLRLQMEAQRICLSLVYSTHVDQVREYMENEKDKALCSLKQELISAQEEKIKELQKIHQLELQNIKTQETGEVKPLQMLIGKLHKAVSEECAHFTQTFCNVHGEHYTPALKCEVNGEEKETSGVHSSENQELVLQDYRCEVQDFQENMHTLLSKAAEAYSRLVVLQSRLSKIERQQACNMKLGFAEANLPKKQTDFLSTHPQMTNSQDIDVSHKSKLSTLQDTEKTKQLEGQVHELESRVSSLQQQLKETEENYEAEIHSLQERLQAVNESAVQPSFFVDSVVITESDVQKATYPAGCLEQNIDGAAEYSGEFGVEKETNMVKLLEKQYQERLEEEVAKVIVSMSIAFAQQTELSRISGEKEDSPSSEASTLCQQEHYLNEMKLSQGQAGFQTFEATDRKFKEECKPLSKELGEDGKEVLLSSKDHLDDILESKDFELTISEEMSSKDRTFMVRESLHDEILVSSMDASRQLMLNEEQLEDMRQELVRQYQEHQQATELLRQAHMRQMERQREDQEQLQEEIKRLNEQLAQRSSIDNENLVSERERVLLEELEALKQLSLAGREKLCCELRNSSTQTQNGNENQGEVEEQTFKEKVLDKKPEEVPPEIVSNERYALQKANNRLLKILLEVVKTTAAVEETIGRHVLGILDRSSKVQSSACLIRRSEAEPPIKSCVHEEQTGDESIPYSGSDSSMWSKAAEEGTELSQRLARSGFTGPEIDPENEELMLNISSRLQAAVEKLLEAISETSSQLEHAKVTQTELMRESFRQKQEVTESLKCQDELRERLHEESRAREQLAVELSKAESVIDGYADEKTLFERQIQEKTDIIDRLEQELLCAGSRLQELEAEQQQIQEERELLSRQKEAMKAGAGPAEQRLVDAAVDAAPGAELLQETEKLMKEKLEVQCQAEKVRDDLQKQVKALEMDVEEQVSRFIELEQEKNAELMDLRQQNQALEKQLEKMRKFLDEQAVDREHERDVFQQEIQKLEQQLKVVPRFQPVSEHQTREVEQLTNHLKEKTDKCSELLLSKEQLQRDIQERNEEIEKLEFRVRELEQALLVSADTFQKVEDRKHFGAIEAKAELSLEIQLQAERDAIDRKEKEITNLEEQLEQFREELENKNEEVQQLHMQLEIQKKESTTRLQELEQENTLFKDEMEKLGFIIKESDAISTQDQHVLFGKFAQIMQEKEVEIDRLNEQIMKLQHQLKMTTDNKVIEEKNELIRDLETQIECLLSDQERVKKNREEEIEQLNEVIEKLQQELANIEQKTSVVANSLPEEADSLKHQLDMVTAEKLALEQQVENTNEEMALTKNALKETNLKMNQLTEELYNLKREREKSEKIHSIPGKSVNLAIDDLNKNKPGLEVVLPEDALQPLENQTYLNSFEENSKVSISSLETKVLQLESTVSAKDLELTQCRKQMKDMQEQGQSEKEVLENKIVNLQNTLEEKVAAALVSQVQLEAVKEYAKFWQDKQSTSSKPERTNIQNLTQLTENEMESNVSALTLRISELESQVVEMQTSLILEKEQIEIAEKNALEKEKKLLELQKLLEDNEKKQGSKERERSPPGDFEILKTTAELFHTNEESGLFGQLETVRAESAATKEELASYKEKAEKLQEELLVKETYTAFLQKDLSQVRDQLKKAEAKLSCFSERENNTEVQEDRKVCTLEPLPIKVGQSSASQTDGTLKVSSSNQTPQVLVRNAGIQTDLRRECSSEEVTEIINQFTEKIEQMQELHAAEILDMESRHISEAETLKRDHYVTVQLLTEECSTLKAVIQCLRSKEGSSIPGLTHSDAYQTREICSSDSGSDWGQGIYLSQSQGFDTASEGQGEEGESSGDSFPKKIKGLLRAVHNEGMQVLSLTESPCSDGEDHSAQQTSESWLEERRAYLSTISSLKDLITKMQVQREAKVYDSSQPHESTSDWRGELLLAVQQVFLKERSVFLAAFQTELTALGIGDAVGLLNCLEQRIQEQGIEYQAAMECLQKADRRSLLAEIQALHSQMSIKKTTLKREQEIDQPSQEPFDYNMQQKQSQTLEMQVELGSVKDRATELQEQLSSEKMVVSELKSELARTKLELEATLKAQHKHLKELEAFRLEVKDKTEEVHLLNDTLASEQKKSRELQWALEKEKAKQGRSEERDKEELEDLKFSLEGQKQRNIQLSQLLEQQKQQLNESHQKIESQRALHEAQLAEERGRNLELQVLLESEKVRIREMTSTLDRERELHAQLQSSDDSGQPRPSLPSEDLLKELQKQLEEKHSRIVELLNETEKYKLDSLQTRQQMEKDRQVHRKTLQTEQEANTEGQKKMHELQSKVEDLQRQLEEKRQQVYKLDLEGKRLQGIMQEFQKQELEREEERESRRILYQNLNEPTAWSLTNDRTRNWVLQQKMGETKESSYPKMIEMNGGGTGYHHELEIIRQKLQCVASKLQHLAQKASNRLQFETADDEDFVWVQENIDRIILQLQKLTGQPGEEPTLMSPGTSCGSLTERLLRQNTELTGHISQLTEEKNDLRNMIMKLEEQIRWHRQAGTGRDYSSRFSLSGGPNIEAIITSEKEVWNREKLALQKSLKRAEAEVYKLKAELRNEALLQNLSPDSEHAAIKRIYGKYLRAESFRKALIYQKKYLLLLLGGFQECEEATLALLARMGGQPAFTDLEVITNRPKGFTRFRSAVRVSMAISRMKFLVRRWHRVTSSGSININRDGFGLNPGAEKTDTFYHSSGGLELYGEPRHTAYRSRSDLDYPRSPLPFQNRYPGLPADLNPGSLACSQLQNYDPDRALTDYITRLEALQRRLGTVQSGSTQFHAGMRR</sequence>
<dbReference type="GO" id="GO:0003677">
    <property type="term" value="F:DNA binding"/>
    <property type="evidence" value="ECO:0007669"/>
    <property type="project" value="InterPro"/>
</dbReference>
<feature type="coiled-coil region" evidence="6">
    <location>
        <begin position="3748"/>
        <end position="3782"/>
    </location>
</feature>
<feature type="compositionally biased region" description="Low complexity" evidence="7">
    <location>
        <begin position="1832"/>
        <end position="1842"/>
    </location>
</feature>
<keyword evidence="3" id="KW-0597">Phosphoprotein</keyword>
<feature type="region of interest" description="Disordered" evidence="7">
    <location>
        <begin position="3077"/>
        <end position="3097"/>
    </location>
</feature>
<evidence type="ECO:0000313" key="9">
    <source>
        <dbReference type="Ensembl" id="ENSBIXP00005007001.1"/>
    </source>
</evidence>
<dbReference type="GO" id="GO:0086091">
    <property type="term" value="P:regulation of heart rate by cardiac conduction"/>
    <property type="evidence" value="ECO:0007669"/>
    <property type="project" value="Ensembl"/>
</dbReference>
<feature type="coiled-coil region" evidence="6">
    <location>
        <begin position="2674"/>
        <end position="2708"/>
    </location>
</feature>
<dbReference type="GO" id="GO:0060090">
    <property type="term" value="F:molecular adaptor activity"/>
    <property type="evidence" value="ECO:0007669"/>
    <property type="project" value="Ensembl"/>
</dbReference>